<keyword evidence="3" id="KW-1185">Reference proteome</keyword>
<organism evidence="2 3">
    <name type="scientific">Nitratireductor pacificus pht-3B</name>
    <dbReference type="NCBI Taxonomy" id="391937"/>
    <lineage>
        <taxon>Bacteria</taxon>
        <taxon>Pseudomonadati</taxon>
        <taxon>Pseudomonadota</taxon>
        <taxon>Alphaproteobacteria</taxon>
        <taxon>Hyphomicrobiales</taxon>
        <taxon>Phyllobacteriaceae</taxon>
        <taxon>Nitratireductor</taxon>
    </lineage>
</organism>
<dbReference type="STRING" id="391937.NA2_17262"/>
<evidence type="ECO:0000256" key="1">
    <source>
        <dbReference type="SAM" id="SignalP"/>
    </source>
</evidence>
<evidence type="ECO:0000313" key="3">
    <source>
        <dbReference type="Proteomes" id="UP000006786"/>
    </source>
</evidence>
<proteinExistence type="predicted"/>
<reference evidence="2 3" key="1">
    <citation type="journal article" date="2012" name="J. Bacteriol.">
        <title>Genome Sequence of Nitratireductor pacificus Type Strain pht-3B.</title>
        <authorList>
            <person name="Lai Q."/>
            <person name="Li G."/>
            <person name="Shao Z."/>
        </authorList>
    </citation>
    <scope>NUCLEOTIDE SEQUENCE [LARGE SCALE GENOMIC DNA]</scope>
    <source>
        <strain evidence="3">pht-3B</strain>
    </source>
</reference>
<dbReference type="PATRIC" id="fig|391937.3.peg.3548"/>
<name>K2N0E8_9HYPH</name>
<accession>K2N0E8</accession>
<feature type="chain" id="PRO_5003861648" evidence="1">
    <location>
        <begin position="27"/>
        <end position="96"/>
    </location>
</feature>
<dbReference type="AlphaFoldDB" id="K2N0E8"/>
<feature type="signal peptide" evidence="1">
    <location>
        <begin position="1"/>
        <end position="26"/>
    </location>
</feature>
<sequence length="96" mass="10725">MKTRTKTALAIVALTTCAATIWPAQAQERYSAHVERADTGQVVGVEMYSAPRAPYTLPIQFCGRTLYVQGNNNHANWVLSAPRYKLYHKGRVVCSR</sequence>
<keyword evidence="1" id="KW-0732">Signal</keyword>
<evidence type="ECO:0000313" key="2">
    <source>
        <dbReference type="EMBL" id="EKF17663.1"/>
    </source>
</evidence>
<dbReference type="RefSeq" id="WP_008598366.1">
    <property type="nucleotide sequence ID" value="NZ_AMRM01000021.1"/>
</dbReference>
<dbReference type="Proteomes" id="UP000006786">
    <property type="component" value="Unassembled WGS sequence"/>
</dbReference>
<gene>
    <name evidence="2" type="ORF">NA2_17262</name>
</gene>
<dbReference type="EMBL" id="AMRM01000021">
    <property type="protein sequence ID" value="EKF17663.1"/>
    <property type="molecule type" value="Genomic_DNA"/>
</dbReference>
<protein>
    <submittedName>
        <fullName evidence="2">Uncharacterized protein</fullName>
    </submittedName>
</protein>
<comment type="caution">
    <text evidence="2">The sequence shown here is derived from an EMBL/GenBank/DDBJ whole genome shotgun (WGS) entry which is preliminary data.</text>
</comment>